<keyword evidence="4" id="KW-1185">Reference proteome</keyword>
<name>A0A0D2NH50_HYPSF</name>
<sequence length="352" mass="39657">MPVAALIVILWDYLNTLSDEIRYIWTLRIDHSKVTYLASRYLSIAFQVVIVVITLREDMAGSAAPIPHQVCKRRHILQTISIYIIYALGNVNLMKRAYILHRRSKAILALLCFLTILEYAIATWLAPVSLNALVFDGRCNSIHVPWIVFGMLIPILCTQLAIWTLTYSKLQYGSISLNSINMFDGGKWTWLSLFALLLVFVPLSFSHQYIRPDLVYSWPITIMSVGTCRLVLRTEEVRRCLLLKQSHPQPLDIRHPPAPTGALVSAAPMRSDNREVINIPANEEAPPKRPSTATIQSDYNHSANVRDGLNSGTDHIEIGSVHTSSSVDSTALRAYWDDLWGARDSCDRSDIS</sequence>
<keyword evidence="1" id="KW-0472">Membrane</keyword>
<gene>
    <name evidence="3" type="ORF">HYPSUDRAFT_70069</name>
</gene>
<feature type="transmembrane region" description="Helical" evidence="1">
    <location>
        <begin position="216"/>
        <end position="232"/>
    </location>
</feature>
<feature type="transmembrane region" description="Helical" evidence="1">
    <location>
        <begin position="75"/>
        <end position="94"/>
    </location>
</feature>
<dbReference type="Pfam" id="PF20151">
    <property type="entry name" value="DUF6533"/>
    <property type="match status" value="1"/>
</dbReference>
<dbReference type="STRING" id="945553.A0A0D2NH50"/>
<keyword evidence="1" id="KW-1133">Transmembrane helix</keyword>
<dbReference type="Proteomes" id="UP000054270">
    <property type="component" value="Unassembled WGS sequence"/>
</dbReference>
<feature type="transmembrane region" description="Helical" evidence="1">
    <location>
        <begin position="106"/>
        <end position="126"/>
    </location>
</feature>
<evidence type="ECO:0000256" key="1">
    <source>
        <dbReference type="SAM" id="Phobius"/>
    </source>
</evidence>
<evidence type="ECO:0000313" key="4">
    <source>
        <dbReference type="Proteomes" id="UP000054270"/>
    </source>
</evidence>
<keyword evidence="1" id="KW-0812">Transmembrane</keyword>
<proteinExistence type="predicted"/>
<dbReference type="OrthoDB" id="3206101at2759"/>
<dbReference type="AlphaFoldDB" id="A0A0D2NH50"/>
<dbReference type="EMBL" id="KN817591">
    <property type="protein sequence ID" value="KJA18289.1"/>
    <property type="molecule type" value="Genomic_DNA"/>
</dbReference>
<feature type="domain" description="DUF6533" evidence="2">
    <location>
        <begin position="3"/>
        <end position="44"/>
    </location>
</feature>
<dbReference type="InterPro" id="IPR045340">
    <property type="entry name" value="DUF6533"/>
</dbReference>
<reference evidence="4" key="1">
    <citation type="submission" date="2014-04" db="EMBL/GenBank/DDBJ databases">
        <title>Evolutionary Origins and Diversification of the Mycorrhizal Mutualists.</title>
        <authorList>
            <consortium name="DOE Joint Genome Institute"/>
            <consortium name="Mycorrhizal Genomics Consortium"/>
            <person name="Kohler A."/>
            <person name="Kuo A."/>
            <person name="Nagy L.G."/>
            <person name="Floudas D."/>
            <person name="Copeland A."/>
            <person name="Barry K.W."/>
            <person name="Cichocki N."/>
            <person name="Veneault-Fourrey C."/>
            <person name="LaButti K."/>
            <person name="Lindquist E.A."/>
            <person name="Lipzen A."/>
            <person name="Lundell T."/>
            <person name="Morin E."/>
            <person name="Murat C."/>
            <person name="Riley R."/>
            <person name="Ohm R."/>
            <person name="Sun H."/>
            <person name="Tunlid A."/>
            <person name="Henrissat B."/>
            <person name="Grigoriev I.V."/>
            <person name="Hibbett D.S."/>
            <person name="Martin F."/>
        </authorList>
    </citation>
    <scope>NUCLEOTIDE SEQUENCE [LARGE SCALE GENOMIC DNA]</scope>
    <source>
        <strain evidence="4">FD-334 SS-4</strain>
    </source>
</reference>
<feature type="transmembrane region" description="Helical" evidence="1">
    <location>
        <begin position="37"/>
        <end position="55"/>
    </location>
</feature>
<accession>A0A0D2NH50</accession>
<protein>
    <recommendedName>
        <fullName evidence="2">DUF6533 domain-containing protein</fullName>
    </recommendedName>
</protein>
<feature type="transmembrane region" description="Helical" evidence="1">
    <location>
        <begin position="188"/>
        <end position="210"/>
    </location>
</feature>
<organism evidence="3 4">
    <name type="scientific">Hypholoma sublateritium (strain FD-334 SS-4)</name>
    <dbReference type="NCBI Taxonomy" id="945553"/>
    <lineage>
        <taxon>Eukaryota</taxon>
        <taxon>Fungi</taxon>
        <taxon>Dikarya</taxon>
        <taxon>Basidiomycota</taxon>
        <taxon>Agaricomycotina</taxon>
        <taxon>Agaricomycetes</taxon>
        <taxon>Agaricomycetidae</taxon>
        <taxon>Agaricales</taxon>
        <taxon>Agaricineae</taxon>
        <taxon>Strophariaceae</taxon>
        <taxon>Hypholoma</taxon>
    </lineage>
</organism>
<evidence type="ECO:0000259" key="2">
    <source>
        <dbReference type="Pfam" id="PF20151"/>
    </source>
</evidence>
<feature type="transmembrane region" description="Helical" evidence="1">
    <location>
        <begin position="146"/>
        <end position="167"/>
    </location>
</feature>
<evidence type="ECO:0000313" key="3">
    <source>
        <dbReference type="EMBL" id="KJA18289.1"/>
    </source>
</evidence>